<dbReference type="GO" id="GO:0004674">
    <property type="term" value="F:protein serine/threonine kinase activity"/>
    <property type="evidence" value="ECO:0007669"/>
    <property type="project" value="TreeGrafter"/>
</dbReference>
<sequence>MKSSIESRIAQLRDRLTTASLSIKSIPAFDPSQDYIPGNITERVSQDTSGRSTISQDFETWQGYYRPRHSTRRIKIALKFSPLYDTLCRLRSQESLDREIVRWIRLKHPNILPFLGTAYISIETVPSICFVVPWMENGNVMTWIKTHRDVEKLALLQGVAQGLLYLHSQQPPIIHGELRGSNVLIDSSGQPRLCDFGIEQFRDRTGHSEPVVTGPERYSSWAPERLNPTRFGLETDEAAITPSSDVYSFGMTAYEILAEKRPFSEQRTFDLIVAITNGQRPELPSSPEETIVTKHLDLLVSKCWSQDAAKRPTTPEVVKTISLLSSEGAPAANSAEPKSGQSR</sequence>
<dbReference type="SUPFAM" id="SSF56112">
    <property type="entry name" value="Protein kinase-like (PK-like)"/>
    <property type="match status" value="1"/>
</dbReference>
<proteinExistence type="predicted"/>
<dbReference type="STRING" id="1353952.A0A165E1C1"/>
<evidence type="ECO:0000313" key="4">
    <source>
        <dbReference type="Proteomes" id="UP000076842"/>
    </source>
</evidence>
<dbReference type="InterPro" id="IPR000719">
    <property type="entry name" value="Prot_kinase_dom"/>
</dbReference>
<dbReference type="OrthoDB" id="2672723at2759"/>
<accession>A0A165E1C1</accession>
<feature type="region of interest" description="Disordered" evidence="1">
    <location>
        <begin position="324"/>
        <end position="343"/>
    </location>
</feature>
<feature type="domain" description="Protein kinase" evidence="2">
    <location>
        <begin position="38"/>
        <end position="324"/>
    </location>
</feature>
<dbReference type="InterPro" id="IPR011009">
    <property type="entry name" value="Kinase-like_dom_sf"/>
</dbReference>
<reference evidence="3 4" key="1">
    <citation type="journal article" date="2016" name="Mol. Biol. Evol.">
        <title>Comparative Genomics of Early-Diverging Mushroom-Forming Fungi Provides Insights into the Origins of Lignocellulose Decay Capabilities.</title>
        <authorList>
            <person name="Nagy L.G."/>
            <person name="Riley R."/>
            <person name="Tritt A."/>
            <person name="Adam C."/>
            <person name="Daum C."/>
            <person name="Floudas D."/>
            <person name="Sun H."/>
            <person name="Yadav J.S."/>
            <person name="Pangilinan J."/>
            <person name="Larsson K.H."/>
            <person name="Matsuura K."/>
            <person name="Barry K."/>
            <person name="Labutti K."/>
            <person name="Kuo R."/>
            <person name="Ohm R.A."/>
            <person name="Bhattacharya S.S."/>
            <person name="Shirouzu T."/>
            <person name="Yoshinaga Y."/>
            <person name="Martin F.M."/>
            <person name="Grigoriev I.V."/>
            <person name="Hibbett D.S."/>
        </authorList>
    </citation>
    <scope>NUCLEOTIDE SEQUENCE [LARGE SCALE GENOMIC DNA]</scope>
    <source>
        <strain evidence="3 4">HHB12733</strain>
    </source>
</reference>
<evidence type="ECO:0000259" key="2">
    <source>
        <dbReference type="PROSITE" id="PS50011"/>
    </source>
</evidence>
<keyword evidence="3" id="KW-0418">Kinase</keyword>
<evidence type="ECO:0000313" key="3">
    <source>
        <dbReference type="EMBL" id="KZT53905.1"/>
    </source>
</evidence>
<dbReference type="AlphaFoldDB" id="A0A165E1C1"/>
<dbReference type="PANTHER" id="PTHR44329">
    <property type="entry name" value="SERINE/THREONINE-PROTEIN KINASE TNNI3K-RELATED"/>
    <property type="match status" value="1"/>
</dbReference>
<dbReference type="InParanoid" id="A0A165E1C1"/>
<dbReference type="Pfam" id="PF07714">
    <property type="entry name" value="PK_Tyr_Ser-Thr"/>
    <property type="match status" value="1"/>
</dbReference>
<keyword evidence="3" id="KW-0808">Transferase</keyword>
<evidence type="ECO:0000256" key="1">
    <source>
        <dbReference type="SAM" id="MobiDB-lite"/>
    </source>
</evidence>
<dbReference type="GO" id="GO:0005524">
    <property type="term" value="F:ATP binding"/>
    <property type="evidence" value="ECO:0007669"/>
    <property type="project" value="InterPro"/>
</dbReference>
<dbReference type="Proteomes" id="UP000076842">
    <property type="component" value="Unassembled WGS sequence"/>
</dbReference>
<organism evidence="3 4">
    <name type="scientific">Calocera cornea HHB12733</name>
    <dbReference type="NCBI Taxonomy" id="1353952"/>
    <lineage>
        <taxon>Eukaryota</taxon>
        <taxon>Fungi</taxon>
        <taxon>Dikarya</taxon>
        <taxon>Basidiomycota</taxon>
        <taxon>Agaricomycotina</taxon>
        <taxon>Dacrymycetes</taxon>
        <taxon>Dacrymycetales</taxon>
        <taxon>Dacrymycetaceae</taxon>
        <taxon>Calocera</taxon>
    </lineage>
</organism>
<dbReference type="EMBL" id="KV424026">
    <property type="protein sequence ID" value="KZT53905.1"/>
    <property type="molecule type" value="Genomic_DNA"/>
</dbReference>
<dbReference type="InterPro" id="IPR051681">
    <property type="entry name" value="Ser/Thr_Kinases-Pseudokinases"/>
</dbReference>
<dbReference type="InterPro" id="IPR001245">
    <property type="entry name" value="Ser-Thr/Tyr_kinase_cat_dom"/>
</dbReference>
<dbReference type="PROSITE" id="PS50011">
    <property type="entry name" value="PROTEIN_KINASE_DOM"/>
    <property type="match status" value="1"/>
</dbReference>
<keyword evidence="4" id="KW-1185">Reference proteome</keyword>
<dbReference type="Gene3D" id="1.10.510.10">
    <property type="entry name" value="Transferase(Phosphotransferase) domain 1"/>
    <property type="match status" value="1"/>
</dbReference>
<name>A0A165E1C1_9BASI</name>
<protein>
    <submittedName>
        <fullName evidence="3">Kinase-like protein</fullName>
    </submittedName>
</protein>
<gene>
    <name evidence="3" type="ORF">CALCODRAFT_34225</name>
</gene>